<evidence type="ECO:0000313" key="2">
    <source>
        <dbReference type="Proteomes" id="UP000289792"/>
    </source>
</evidence>
<sequence>MKKIFNKTSLVGGVLLAFLSCSEFEEINVDPVAASADQVQIEYFINNSIGSAQMDPHISERMFALYWDRVGGMARPAGLAVGSPNDGWSSDYYNGYVSSWLRTINAGIKVADQQIESGTAREHVPNLRQVARIWRAYIMSEMSDNFGPIPIDGFQGVNPEYTDVKSVYYYMLAELEEATNALNLEVSAPDDALKKLDPAYSYDYSKWKKYGNSLRMRLAMRLSEVDPAKAQSEFEDAASGVYITDASDNFAVEEVPGWNEFTGVMTREWNAFELSATLNNLMIGLGGVPSADVLSADKHGYIKPANYMGLKFDNHFTSKTNDPSAGFFFDGLHNTIDPRAYDLYAIPGDFSNPEFNGYPSWDNDAETTKRTLIDAAGGVVKELESAYTWNAYPGGDWGDKGSVNRVRGHIGALPRLVNKYRNSSNERIFFASWESHFLIAEAAVRGWAVPVSGQVAYEQGISDSFAYNGVSSQLSDYLTSEDYNRAGTSVSWGHVAEPSATVAMTYKDGYTGAAGTHNMKYAENTIYKNGNVKNDLLTKIITQKFIAQTPWLPLETWNDRRRLGLPFFENPAVEKPLTNMPALTDGNYMTSSIKFFAQRLKYPANFGSNIPGGYAQAVDKLGGPDDVFTPLWWAKQQ</sequence>
<proteinExistence type="predicted"/>
<reference evidence="1 2" key="1">
    <citation type="submission" date="2019-01" db="EMBL/GenBank/DDBJ databases">
        <title>Genome sequence of the Antarctic species Gelidibacter gilvus ACAM 158(T).</title>
        <authorList>
            <person name="Bowman J.P."/>
        </authorList>
    </citation>
    <scope>NUCLEOTIDE SEQUENCE [LARGE SCALE GENOMIC DNA]</scope>
    <source>
        <strain evidence="1 2">IC158</strain>
    </source>
</reference>
<dbReference type="Proteomes" id="UP000289792">
    <property type="component" value="Unassembled WGS sequence"/>
</dbReference>
<dbReference type="InterPro" id="IPR011990">
    <property type="entry name" value="TPR-like_helical_dom_sf"/>
</dbReference>
<keyword evidence="1" id="KW-0449">Lipoprotein</keyword>
<name>A0A4Q0XFH1_9FLAO</name>
<dbReference type="Pfam" id="PF12741">
    <property type="entry name" value="SusD-like"/>
    <property type="match status" value="2"/>
</dbReference>
<gene>
    <name evidence="1" type="ORF">ESZ48_10910</name>
</gene>
<dbReference type="SUPFAM" id="SSF48452">
    <property type="entry name" value="TPR-like"/>
    <property type="match status" value="1"/>
</dbReference>
<organism evidence="1 2">
    <name type="scientific">Gelidibacter gilvus</name>
    <dbReference type="NCBI Taxonomy" id="59602"/>
    <lineage>
        <taxon>Bacteria</taxon>
        <taxon>Pseudomonadati</taxon>
        <taxon>Bacteroidota</taxon>
        <taxon>Flavobacteriia</taxon>
        <taxon>Flavobacteriales</taxon>
        <taxon>Flavobacteriaceae</taxon>
        <taxon>Gelidibacter</taxon>
    </lineage>
</organism>
<accession>A0A4Q0XFH1</accession>
<dbReference type="InterPro" id="IPR024302">
    <property type="entry name" value="SusD-like"/>
</dbReference>
<dbReference type="Gene3D" id="1.25.40.390">
    <property type="match status" value="2"/>
</dbReference>
<dbReference type="RefSeq" id="WP_129017515.1">
    <property type="nucleotide sequence ID" value="NZ_SDDZ01000005.1"/>
</dbReference>
<dbReference type="AlphaFoldDB" id="A0A4Q0XFH1"/>
<dbReference type="OrthoDB" id="725917at2"/>
<evidence type="ECO:0000313" key="1">
    <source>
        <dbReference type="EMBL" id="RXJ49947.1"/>
    </source>
</evidence>
<keyword evidence="2" id="KW-1185">Reference proteome</keyword>
<protein>
    <submittedName>
        <fullName evidence="1">SusD/RagB family nutrient-binding outer membrane lipoprotein</fullName>
    </submittedName>
</protein>
<comment type="caution">
    <text evidence="1">The sequence shown here is derived from an EMBL/GenBank/DDBJ whole genome shotgun (WGS) entry which is preliminary data.</text>
</comment>
<dbReference type="EMBL" id="SDDZ01000005">
    <property type="protein sequence ID" value="RXJ49947.1"/>
    <property type="molecule type" value="Genomic_DNA"/>
</dbReference>
<dbReference type="PROSITE" id="PS51257">
    <property type="entry name" value="PROKAR_LIPOPROTEIN"/>
    <property type="match status" value="1"/>
</dbReference>